<protein>
    <submittedName>
        <fullName evidence="1">Uncharacterized protein</fullName>
    </submittedName>
</protein>
<dbReference type="EMBL" id="LGIA01000124">
    <property type="protein sequence ID" value="KOH45473.1"/>
    <property type="molecule type" value="Genomic_DNA"/>
</dbReference>
<keyword evidence="2" id="KW-1185">Reference proteome</keyword>
<name>A0A0L8VAU3_9BACT</name>
<comment type="caution">
    <text evidence="1">The sequence shown here is derived from an EMBL/GenBank/DDBJ whole genome shotgun (WGS) entry which is preliminary data.</text>
</comment>
<evidence type="ECO:0000313" key="1">
    <source>
        <dbReference type="EMBL" id="KOH45473.1"/>
    </source>
</evidence>
<dbReference type="Proteomes" id="UP000036958">
    <property type="component" value="Unassembled WGS sequence"/>
</dbReference>
<sequence>MSLLIFGDRRPVKRLFLLIINYTFRAKLLSLHCKISNFMFTFACRK</sequence>
<evidence type="ECO:0000313" key="2">
    <source>
        <dbReference type="Proteomes" id="UP000036958"/>
    </source>
</evidence>
<accession>A0A0L8VAU3</accession>
<reference evidence="2" key="1">
    <citation type="submission" date="2015-07" db="EMBL/GenBank/DDBJ databases">
        <title>Genome sequencing of Sunxiuqinia dokdonensis strain SK.</title>
        <authorList>
            <person name="Ahn S."/>
            <person name="Kim B.-C."/>
        </authorList>
    </citation>
    <scope>NUCLEOTIDE SEQUENCE [LARGE SCALE GENOMIC DNA]</scope>
    <source>
        <strain evidence="2">SK</strain>
    </source>
</reference>
<gene>
    <name evidence="1" type="ORF">NC99_16880</name>
</gene>
<organism evidence="1 2">
    <name type="scientific">Sunxiuqinia dokdonensis</name>
    <dbReference type="NCBI Taxonomy" id="1409788"/>
    <lineage>
        <taxon>Bacteria</taxon>
        <taxon>Pseudomonadati</taxon>
        <taxon>Bacteroidota</taxon>
        <taxon>Bacteroidia</taxon>
        <taxon>Marinilabiliales</taxon>
        <taxon>Prolixibacteraceae</taxon>
        <taxon>Sunxiuqinia</taxon>
    </lineage>
</organism>
<dbReference type="AlphaFoldDB" id="A0A0L8VAU3"/>
<proteinExistence type="predicted"/>